<reference evidence="7" key="1">
    <citation type="submission" date="2021-02" db="EMBL/GenBank/DDBJ databases">
        <title>First Annotated Genome of the Yellow-green Alga Tribonema minus.</title>
        <authorList>
            <person name="Mahan K.M."/>
        </authorList>
    </citation>
    <scope>NUCLEOTIDE SEQUENCE</scope>
    <source>
        <strain evidence="7">UTEX B ZZ1240</strain>
    </source>
</reference>
<keyword evidence="8" id="KW-1185">Reference proteome</keyword>
<evidence type="ECO:0000256" key="1">
    <source>
        <dbReference type="ARBA" id="ARBA00022536"/>
    </source>
</evidence>
<keyword evidence="1" id="KW-0245">EGF-like domain</keyword>
<dbReference type="Gene3D" id="2.10.25.10">
    <property type="entry name" value="Laminin"/>
    <property type="match status" value="2"/>
</dbReference>
<evidence type="ECO:0000256" key="2">
    <source>
        <dbReference type="ARBA" id="ARBA00022737"/>
    </source>
</evidence>
<gene>
    <name evidence="7" type="ORF">JKP88DRAFT_174493</name>
</gene>
<evidence type="ECO:0000313" key="7">
    <source>
        <dbReference type="EMBL" id="KAG5191524.1"/>
    </source>
</evidence>
<dbReference type="PANTHER" id="PTHR11219:SF69">
    <property type="entry name" value="TENEURIN-A"/>
    <property type="match status" value="1"/>
</dbReference>
<dbReference type="OrthoDB" id="6130531at2759"/>
<dbReference type="PROSITE" id="PS01186">
    <property type="entry name" value="EGF_2"/>
    <property type="match status" value="2"/>
</dbReference>
<dbReference type="Gene3D" id="2.60.120.260">
    <property type="entry name" value="Galactose-binding domain-like"/>
    <property type="match status" value="2"/>
</dbReference>
<protein>
    <submittedName>
        <fullName evidence="7">Sexually induced protein 3</fullName>
    </submittedName>
</protein>
<evidence type="ECO:0000256" key="4">
    <source>
        <dbReference type="SAM" id="SignalP"/>
    </source>
</evidence>
<dbReference type="GO" id="GO:0050839">
    <property type="term" value="F:cell adhesion molecule binding"/>
    <property type="evidence" value="ECO:0007669"/>
    <property type="project" value="TreeGrafter"/>
</dbReference>
<feature type="chain" id="PRO_5032945748" evidence="4">
    <location>
        <begin position="18"/>
        <end position="212"/>
    </location>
</feature>
<dbReference type="SMART" id="SM00181">
    <property type="entry name" value="EGF"/>
    <property type="match status" value="3"/>
</dbReference>
<feature type="domain" description="EGF-like" evidence="5 6">
    <location>
        <begin position="194"/>
        <end position="205"/>
    </location>
</feature>
<dbReference type="PANTHER" id="PTHR11219">
    <property type="entry name" value="TENEURIN AND N-ACETYLGLUCOSAMINE-1-PHOSPHODIESTER ALPHA-N-ACETYLGLUCOSAMINIDASE"/>
    <property type="match status" value="1"/>
</dbReference>
<proteinExistence type="predicted"/>
<dbReference type="Pfam" id="PF07974">
    <property type="entry name" value="EGF_2"/>
    <property type="match status" value="1"/>
</dbReference>
<comment type="caution">
    <text evidence="7">The sequence shown here is derived from an EMBL/GenBank/DDBJ whole genome shotgun (WGS) entry which is preliminary data.</text>
</comment>
<accession>A0A835ZIV1</accession>
<organism evidence="7 8">
    <name type="scientific">Tribonema minus</name>
    <dbReference type="NCBI Taxonomy" id="303371"/>
    <lineage>
        <taxon>Eukaryota</taxon>
        <taxon>Sar</taxon>
        <taxon>Stramenopiles</taxon>
        <taxon>Ochrophyta</taxon>
        <taxon>PX clade</taxon>
        <taxon>Xanthophyceae</taxon>
        <taxon>Tribonematales</taxon>
        <taxon>Tribonemataceae</taxon>
        <taxon>Tribonema</taxon>
    </lineage>
</organism>
<evidence type="ECO:0000313" key="8">
    <source>
        <dbReference type="Proteomes" id="UP000664859"/>
    </source>
</evidence>
<dbReference type="InterPro" id="IPR013111">
    <property type="entry name" value="EGF_extracell"/>
</dbReference>
<dbReference type="InterPro" id="IPR000742">
    <property type="entry name" value="EGF"/>
</dbReference>
<dbReference type="GO" id="GO:0042803">
    <property type="term" value="F:protein homodimerization activity"/>
    <property type="evidence" value="ECO:0007669"/>
    <property type="project" value="TreeGrafter"/>
</dbReference>
<keyword evidence="3" id="KW-1015">Disulfide bond</keyword>
<sequence length="212" mass="22594">MKLSLALAAGALAQVAAHCPNFCNLHGICTANDICVCHLKNDDTPAWTGPDCSERTCPTGIAWVSEMVEASGEHPVLTCSAKGNCNRETGVCDCYEGYEGIACERTVCPNNCSGNGFCYTQQQLVDDLAGSNIEYTQPWDAQKHVGCKCDPGYRGPDCSLRECPTGPDQMGGSGAAQGRDCSGRGICDYTSGLCKCFHGFFGTKCEQQTILY</sequence>
<dbReference type="PROSITE" id="PS00022">
    <property type="entry name" value="EGF_1"/>
    <property type="match status" value="2"/>
</dbReference>
<keyword evidence="2" id="KW-0677">Repeat</keyword>
<feature type="signal peptide" evidence="4">
    <location>
        <begin position="1"/>
        <end position="17"/>
    </location>
</feature>
<evidence type="ECO:0000259" key="6">
    <source>
        <dbReference type="PROSITE" id="PS01186"/>
    </source>
</evidence>
<dbReference type="PRINTS" id="PR00011">
    <property type="entry name" value="EGFLAMININ"/>
</dbReference>
<dbReference type="InterPro" id="IPR051216">
    <property type="entry name" value="Teneurin"/>
</dbReference>
<evidence type="ECO:0000256" key="3">
    <source>
        <dbReference type="ARBA" id="ARBA00023157"/>
    </source>
</evidence>
<feature type="domain" description="EGF-like" evidence="5 6">
    <location>
        <begin position="92"/>
        <end position="103"/>
    </location>
</feature>
<dbReference type="AlphaFoldDB" id="A0A835ZIV1"/>
<name>A0A835ZIV1_9STRA</name>
<dbReference type="EMBL" id="JAFCMP010000019">
    <property type="protein sequence ID" value="KAG5191524.1"/>
    <property type="molecule type" value="Genomic_DNA"/>
</dbReference>
<dbReference type="Proteomes" id="UP000664859">
    <property type="component" value="Unassembled WGS sequence"/>
</dbReference>
<dbReference type="GO" id="GO:0007157">
    <property type="term" value="P:heterophilic cell-cell adhesion via plasma membrane cell adhesion molecules"/>
    <property type="evidence" value="ECO:0007669"/>
    <property type="project" value="TreeGrafter"/>
</dbReference>
<keyword evidence="4" id="KW-0732">Signal</keyword>
<dbReference type="Pfam" id="PF23106">
    <property type="entry name" value="EGF_Teneurin"/>
    <property type="match status" value="1"/>
</dbReference>
<dbReference type="GO" id="GO:0046982">
    <property type="term" value="F:protein heterodimerization activity"/>
    <property type="evidence" value="ECO:0007669"/>
    <property type="project" value="TreeGrafter"/>
</dbReference>
<evidence type="ECO:0000259" key="5">
    <source>
        <dbReference type="PROSITE" id="PS00022"/>
    </source>
</evidence>